<dbReference type="OrthoDB" id="423343at2759"/>
<dbReference type="EMBL" id="LUCM01009313">
    <property type="protein sequence ID" value="KAA0187170.1"/>
    <property type="molecule type" value="Genomic_DNA"/>
</dbReference>
<dbReference type="AlphaFoldDB" id="A0A8E0RNC3"/>
<evidence type="ECO:0000313" key="3">
    <source>
        <dbReference type="Proteomes" id="UP000728185"/>
    </source>
</evidence>
<proteinExistence type="predicted"/>
<accession>A0A8E0RNC3</accession>
<organism evidence="2 3">
    <name type="scientific">Fasciolopsis buskii</name>
    <dbReference type="NCBI Taxonomy" id="27845"/>
    <lineage>
        <taxon>Eukaryota</taxon>
        <taxon>Metazoa</taxon>
        <taxon>Spiralia</taxon>
        <taxon>Lophotrochozoa</taxon>
        <taxon>Platyhelminthes</taxon>
        <taxon>Trematoda</taxon>
        <taxon>Digenea</taxon>
        <taxon>Plagiorchiida</taxon>
        <taxon>Echinostomata</taxon>
        <taxon>Echinostomatoidea</taxon>
        <taxon>Fasciolidae</taxon>
        <taxon>Fasciolopsis</taxon>
    </lineage>
</organism>
<reference evidence="2" key="1">
    <citation type="submission" date="2019-05" db="EMBL/GenBank/DDBJ databases">
        <title>Annotation for the trematode Fasciolopsis buski.</title>
        <authorList>
            <person name="Choi Y.-J."/>
        </authorList>
    </citation>
    <scope>NUCLEOTIDE SEQUENCE</scope>
    <source>
        <strain evidence="2">HT</strain>
        <tissue evidence="2">Whole worm</tissue>
    </source>
</reference>
<dbReference type="Proteomes" id="UP000728185">
    <property type="component" value="Unassembled WGS sequence"/>
</dbReference>
<evidence type="ECO:0000256" key="1">
    <source>
        <dbReference type="SAM" id="MobiDB-lite"/>
    </source>
</evidence>
<keyword evidence="3" id="KW-1185">Reference proteome</keyword>
<gene>
    <name evidence="2" type="ORF">FBUS_06476</name>
</gene>
<evidence type="ECO:0000313" key="2">
    <source>
        <dbReference type="EMBL" id="KAA0187170.1"/>
    </source>
</evidence>
<protein>
    <submittedName>
        <fullName evidence="2">Uncharacterized protein</fullName>
    </submittedName>
</protein>
<name>A0A8E0RNC3_9TREM</name>
<feature type="region of interest" description="Disordered" evidence="1">
    <location>
        <begin position="34"/>
        <end position="55"/>
    </location>
</feature>
<comment type="caution">
    <text evidence="2">The sequence shown here is derived from an EMBL/GenBank/DDBJ whole genome shotgun (WGS) entry which is preliminary data.</text>
</comment>
<sequence length="211" mass="23155">MPTYTGLWDAGLPVQIPYAMKIFSEKTGLALGRLESSDHESSTPGSSGRSKVPKPFTQTEYEISKAEMQNGFDLTVCIYTEAGKLLTEAVDTDGVDLIEEMVPVSKQRVQTFNEESGRGCAVWKNLELKSKLTPDITEQTSGEVTDSLIQQPDEYVIIVEDITPRQPNSQPLAEIPYISSEVLQSPPRLPPLYIKLIAGDVFENASGLNSS</sequence>